<dbReference type="GO" id="GO:0020037">
    <property type="term" value="F:heme binding"/>
    <property type="evidence" value="ECO:0007669"/>
    <property type="project" value="InterPro"/>
</dbReference>
<dbReference type="AlphaFoldDB" id="A0A5A7P9I0"/>
<feature type="signal peptide" evidence="10">
    <location>
        <begin position="1"/>
        <end position="24"/>
    </location>
</feature>
<dbReference type="Proteomes" id="UP000325081">
    <property type="component" value="Unassembled WGS sequence"/>
</dbReference>
<gene>
    <name evidence="11" type="ORF">STAS_05259</name>
</gene>
<evidence type="ECO:0000256" key="6">
    <source>
        <dbReference type="ARBA" id="ARBA00023002"/>
    </source>
</evidence>
<comment type="caution">
    <text evidence="11">The sequence shown here is derived from an EMBL/GenBank/DDBJ whole genome shotgun (WGS) entry which is preliminary data.</text>
</comment>
<comment type="similarity">
    <text evidence="3">Belongs to the cytochrome P450 family.</text>
</comment>
<dbReference type="InterPro" id="IPR001128">
    <property type="entry name" value="Cyt_P450"/>
</dbReference>
<dbReference type="PANTHER" id="PTHR47943">
    <property type="entry name" value="CYTOCHROME P450 93A3-LIKE"/>
    <property type="match status" value="1"/>
</dbReference>
<keyword evidence="9" id="KW-0472">Membrane</keyword>
<evidence type="ECO:0000256" key="7">
    <source>
        <dbReference type="ARBA" id="ARBA00023004"/>
    </source>
</evidence>
<dbReference type="Gene3D" id="1.10.630.10">
    <property type="entry name" value="Cytochrome P450"/>
    <property type="match status" value="1"/>
</dbReference>
<sequence>MDAVQISLAVFLVLLSVAVLSALARGRRRGPPLPPGPLALPIIGNLHLLGPRLHQTFHELGKRHGPLFRLRLGSIFCVVATTPELAREFLKTHELVFSNRKHSTAIDVVSYKSSFAFSPYGPYWKYIKKLCTYELLGARNLSHFQPIRTMEVRDFLQTLMHRAELGEIVNVTEELFKLASNVISHMMLSIRCSGTEGDAEAGRTVIRQVMQIFGEFDVADLIWFFKNLDLQGIRKRSEDIQRRYDALLEKIIRDREEERRSHGKGGQARDFLDMFLDVMEGGKAEVNFTREHLKALILFLKHENASLTLPCTKRHSMFEDKYIM</sequence>
<name>A0A5A7P9I0_STRAF</name>
<keyword evidence="6" id="KW-0560">Oxidoreductase</keyword>
<evidence type="ECO:0000256" key="4">
    <source>
        <dbReference type="ARBA" id="ARBA00022617"/>
    </source>
</evidence>
<dbReference type="GO" id="GO:0016705">
    <property type="term" value="F:oxidoreductase activity, acting on paired donors, with incorporation or reduction of molecular oxygen"/>
    <property type="evidence" value="ECO:0007669"/>
    <property type="project" value="InterPro"/>
</dbReference>
<reference evidence="12" key="1">
    <citation type="journal article" date="2019" name="Curr. Biol.">
        <title>Genome Sequence of Striga asiatica Provides Insight into the Evolution of Plant Parasitism.</title>
        <authorList>
            <person name="Yoshida S."/>
            <person name="Kim S."/>
            <person name="Wafula E.K."/>
            <person name="Tanskanen J."/>
            <person name="Kim Y.M."/>
            <person name="Honaas L."/>
            <person name="Yang Z."/>
            <person name="Spallek T."/>
            <person name="Conn C.E."/>
            <person name="Ichihashi Y."/>
            <person name="Cheong K."/>
            <person name="Cui S."/>
            <person name="Der J.P."/>
            <person name="Gundlach H."/>
            <person name="Jiao Y."/>
            <person name="Hori C."/>
            <person name="Ishida J.K."/>
            <person name="Kasahara H."/>
            <person name="Kiba T."/>
            <person name="Kim M.S."/>
            <person name="Koo N."/>
            <person name="Laohavisit A."/>
            <person name="Lee Y.H."/>
            <person name="Lumba S."/>
            <person name="McCourt P."/>
            <person name="Mortimer J.C."/>
            <person name="Mutuku J.M."/>
            <person name="Nomura T."/>
            <person name="Sasaki-Sekimoto Y."/>
            <person name="Seto Y."/>
            <person name="Wang Y."/>
            <person name="Wakatake T."/>
            <person name="Sakakibara H."/>
            <person name="Demura T."/>
            <person name="Yamaguchi S."/>
            <person name="Yoneyama K."/>
            <person name="Manabe R.I."/>
            <person name="Nelson D.C."/>
            <person name="Schulman A.H."/>
            <person name="Timko M.P."/>
            <person name="dePamphilis C.W."/>
            <person name="Choi D."/>
            <person name="Shirasu K."/>
        </authorList>
    </citation>
    <scope>NUCLEOTIDE SEQUENCE [LARGE SCALE GENOMIC DNA]</scope>
    <source>
        <strain evidence="12">cv. UVA1</strain>
    </source>
</reference>
<dbReference type="GO" id="GO:0004497">
    <property type="term" value="F:monooxygenase activity"/>
    <property type="evidence" value="ECO:0007669"/>
    <property type="project" value="UniProtKB-KW"/>
</dbReference>
<dbReference type="PANTHER" id="PTHR47943:SF8">
    <property type="entry name" value="CYTOCHROME P450"/>
    <property type="match status" value="1"/>
</dbReference>
<dbReference type="SUPFAM" id="SSF48264">
    <property type="entry name" value="Cytochrome P450"/>
    <property type="match status" value="1"/>
</dbReference>
<comment type="cofactor">
    <cofactor evidence="1">
        <name>heme</name>
        <dbReference type="ChEBI" id="CHEBI:30413"/>
    </cofactor>
</comment>
<dbReference type="Pfam" id="PF00067">
    <property type="entry name" value="p450"/>
    <property type="match status" value="1"/>
</dbReference>
<evidence type="ECO:0000256" key="3">
    <source>
        <dbReference type="ARBA" id="ARBA00010617"/>
    </source>
</evidence>
<keyword evidence="5" id="KW-0479">Metal-binding</keyword>
<evidence type="ECO:0000256" key="10">
    <source>
        <dbReference type="SAM" id="SignalP"/>
    </source>
</evidence>
<evidence type="ECO:0000256" key="8">
    <source>
        <dbReference type="ARBA" id="ARBA00023033"/>
    </source>
</evidence>
<feature type="chain" id="PRO_5022781744" evidence="10">
    <location>
        <begin position="25"/>
        <end position="324"/>
    </location>
</feature>
<keyword evidence="12" id="KW-1185">Reference proteome</keyword>
<protein>
    <submittedName>
        <fullName evidence="11">Cytochrome P450</fullName>
    </submittedName>
</protein>
<keyword evidence="8" id="KW-0503">Monooxygenase</keyword>
<dbReference type="GO" id="GO:0005506">
    <property type="term" value="F:iron ion binding"/>
    <property type="evidence" value="ECO:0007669"/>
    <property type="project" value="InterPro"/>
</dbReference>
<comment type="subcellular location">
    <subcellularLocation>
        <location evidence="2">Membrane</location>
    </subcellularLocation>
</comment>
<dbReference type="OrthoDB" id="1103324at2759"/>
<keyword evidence="10" id="KW-0732">Signal</keyword>
<evidence type="ECO:0000256" key="2">
    <source>
        <dbReference type="ARBA" id="ARBA00004370"/>
    </source>
</evidence>
<dbReference type="GO" id="GO:0016020">
    <property type="term" value="C:membrane"/>
    <property type="evidence" value="ECO:0007669"/>
    <property type="project" value="UniProtKB-SubCell"/>
</dbReference>
<organism evidence="11 12">
    <name type="scientific">Striga asiatica</name>
    <name type="common">Asiatic witchweed</name>
    <name type="synonym">Buchnera asiatica</name>
    <dbReference type="NCBI Taxonomy" id="4170"/>
    <lineage>
        <taxon>Eukaryota</taxon>
        <taxon>Viridiplantae</taxon>
        <taxon>Streptophyta</taxon>
        <taxon>Embryophyta</taxon>
        <taxon>Tracheophyta</taxon>
        <taxon>Spermatophyta</taxon>
        <taxon>Magnoliopsida</taxon>
        <taxon>eudicotyledons</taxon>
        <taxon>Gunneridae</taxon>
        <taxon>Pentapetalae</taxon>
        <taxon>asterids</taxon>
        <taxon>lamiids</taxon>
        <taxon>Lamiales</taxon>
        <taxon>Orobanchaceae</taxon>
        <taxon>Buchnereae</taxon>
        <taxon>Striga</taxon>
    </lineage>
</organism>
<evidence type="ECO:0000313" key="12">
    <source>
        <dbReference type="Proteomes" id="UP000325081"/>
    </source>
</evidence>
<accession>A0A5A7P9I0</accession>
<dbReference type="InterPro" id="IPR036396">
    <property type="entry name" value="Cyt_P450_sf"/>
</dbReference>
<evidence type="ECO:0000313" key="11">
    <source>
        <dbReference type="EMBL" id="GER29400.1"/>
    </source>
</evidence>
<keyword evidence="7" id="KW-0408">Iron</keyword>
<evidence type="ECO:0000256" key="5">
    <source>
        <dbReference type="ARBA" id="ARBA00022723"/>
    </source>
</evidence>
<proteinExistence type="inferred from homology"/>
<evidence type="ECO:0000256" key="9">
    <source>
        <dbReference type="ARBA" id="ARBA00023136"/>
    </source>
</evidence>
<evidence type="ECO:0000256" key="1">
    <source>
        <dbReference type="ARBA" id="ARBA00001971"/>
    </source>
</evidence>
<keyword evidence="4" id="KW-0349">Heme</keyword>
<dbReference type="EMBL" id="BKCP01003780">
    <property type="protein sequence ID" value="GER29400.1"/>
    <property type="molecule type" value="Genomic_DNA"/>
</dbReference>